<proteinExistence type="inferred from homology"/>
<name>A0A1Q3BYW9_CEPFO</name>
<feature type="binding site" evidence="5">
    <location>
        <position position="34"/>
    </location>
    <ligand>
        <name>ATP</name>
        <dbReference type="ChEBI" id="CHEBI:30616"/>
    </ligand>
</feature>
<dbReference type="PROSITE" id="PS50011">
    <property type="entry name" value="PROTEIN_KINASE_DOM"/>
    <property type="match status" value="1"/>
</dbReference>
<keyword evidence="6" id="KW-0723">Serine/threonine-protein kinase</keyword>
<dbReference type="AlphaFoldDB" id="A0A1Q3BYW9"/>
<dbReference type="SUPFAM" id="SSF56112">
    <property type="entry name" value="Protein kinase-like (PK-like)"/>
    <property type="match status" value="1"/>
</dbReference>
<dbReference type="Gene3D" id="1.10.510.10">
    <property type="entry name" value="Transferase(Phosphotransferase) domain 1"/>
    <property type="match status" value="1"/>
</dbReference>
<organism evidence="8 9">
    <name type="scientific">Cephalotus follicularis</name>
    <name type="common">Albany pitcher plant</name>
    <dbReference type="NCBI Taxonomy" id="3775"/>
    <lineage>
        <taxon>Eukaryota</taxon>
        <taxon>Viridiplantae</taxon>
        <taxon>Streptophyta</taxon>
        <taxon>Embryophyta</taxon>
        <taxon>Tracheophyta</taxon>
        <taxon>Spermatophyta</taxon>
        <taxon>Magnoliopsida</taxon>
        <taxon>eudicotyledons</taxon>
        <taxon>Gunneridae</taxon>
        <taxon>Pentapetalae</taxon>
        <taxon>rosids</taxon>
        <taxon>fabids</taxon>
        <taxon>Oxalidales</taxon>
        <taxon>Cephalotaceae</taxon>
        <taxon>Cephalotus</taxon>
    </lineage>
</organism>
<evidence type="ECO:0000259" key="7">
    <source>
        <dbReference type="PROSITE" id="PS50011"/>
    </source>
</evidence>
<dbReference type="PROSITE" id="PS00107">
    <property type="entry name" value="PROTEIN_KINASE_ATP"/>
    <property type="match status" value="1"/>
</dbReference>
<keyword evidence="4 5" id="KW-0067">ATP-binding</keyword>
<dbReference type="STRING" id="3775.A0A1Q3BYW9"/>
<dbReference type="Proteomes" id="UP000187406">
    <property type="component" value="Unassembled WGS sequence"/>
</dbReference>
<dbReference type="PANTHER" id="PTHR48011">
    <property type="entry name" value="CCR4-NOT TRANSCRIPTIONAL COMPLEX SUBUNIT CAF120-RELATED"/>
    <property type="match status" value="1"/>
</dbReference>
<dbReference type="InterPro" id="IPR000719">
    <property type="entry name" value="Prot_kinase_dom"/>
</dbReference>
<evidence type="ECO:0000313" key="9">
    <source>
        <dbReference type="Proteomes" id="UP000187406"/>
    </source>
</evidence>
<evidence type="ECO:0000256" key="2">
    <source>
        <dbReference type="ARBA" id="ARBA00022741"/>
    </source>
</evidence>
<comment type="caution">
    <text evidence="8">The sequence shown here is derived from an EMBL/GenBank/DDBJ whole genome shotgun (WGS) entry which is preliminary data.</text>
</comment>
<feature type="domain" description="Protein kinase" evidence="7">
    <location>
        <begin position="5"/>
        <end position="255"/>
    </location>
</feature>
<dbReference type="CDD" id="cd06606">
    <property type="entry name" value="STKc_MAPKKK"/>
    <property type="match status" value="1"/>
</dbReference>
<gene>
    <name evidence="8" type="ORF">CFOL_v3_16701</name>
</gene>
<evidence type="ECO:0000256" key="4">
    <source>
        <dbReference type="ARBA" id="ARBA00022840"/>
    </source>
</evidence>
<evidence type="ECO:0000256" key="5">
    <source>
        <dbReference type="PROSITE-ProRule" id="PRU10141"/>
    </source>
</evidence>
<evidence type="ECO:0000313" key="8">
    <source>
        <dbReference type="EMBL" id="GAV73215.1"/>
    </source>
</evidence>
<dbReference type="PANTHER" id="PTHR48011:SF6">
    <property type="entry name" value="PROTEIN KINASE DOMAIN-CONTAINING PROTEIN"/>
    <property type="match status" value="1"/>
</dbReference>
<dbReference type="GO" id="GO:0007165">
    <property type="term" value="P:signal transduction"/>
    <property type="evidence" value="ECO:0007669"/>
    <property type="project" value="TreeGrafter"/>
</dbReference>
<dbReference type="InterPro" id="IPR008271">
    <property type="entry name" value="Ser/Thr_kinase_AS"/>
</dbReference>
<keyword evidence="2 5" id="KW-0547">Nucleotide-binding</keyword>
<dbReference type="InterPro" id="IPR052751">
    <property type="entry name" value="Plant_MAPKKK"/>
</dbReference>
<dbReference type="SMART" id="SM00220">
    <property type="entry name" value="S_TKc"/>
    <property type="match status" value="1"/>
</dbReference>
<evidence type="ECO:0000256" key="1">
    <source>
        <dbReference type="ARBA" id="ARBA00022679"/>
    </source>
</evidence>
<dbReference type="PROSITE" id="PS00108">
    <property type="entry name" value="PROTEIN_KINASE_ST"/>
    <property type="match status" value="1"/>
</dbReference>
<evidence type="ECO:0000256" key="6">
    <source>
        <dbReference type="RuleBase" id="RU000304"/>
    </source>
</evidence>
<dbReference type="OrthoDB" id="275301at2759"/>
<evidence type="ECO:0000256" key="3">
    <source>
        <dbReference type="ARBA" id="ARBA00022777"/>
    </source>
</evidence>
<accession>A0A1Q3BYW9</accession>
<dbReference type="GO" id="GO:0005524">
    <property type="term" value="F:ATP binding"/>
    <property type="evidence" value="ECO:0007669"/>
    <property type="project" value="UniProtKB-UniRule"/>
</dbReference>
<dbReference type="EMBL" id="BDDD01001088">
    <property type="protein sequence ID" value="GAV73215.1"/>
    <property type="molecule type" value="Genomic_DNA"/>
</dbReference>
<dbReference type="InterPro" id="IPR017441">
    <property type="entry name" value="Protein_kinase_ATP_BS"/>
</dbReference>
<reference evidence="9" key="1">
    <citation type="submission" date="2016-04" db="EMBL/GenBank/DDBJ databases">
        <title>Cephalotus genome sequencing.</title>
        <authorList>
            <person name="Fukushima K."/>
            <person name="Hasebe M."/>
            <person name="Fang X."/>
        </authorList>
    </citation>
    <scope>NUCLEOTIDE SEQUENCE [LARGE SCALE GENOMIC DNA]</scope>
    <source>
        <strain evidence="9">cv. St1</strain>
    </source>
</reference>
<keyword evidence="1" id="KW-0808">Transferase</keyword>
<keyword evidence="3 8" id="KW-0418">Kinase</keyword>
<dbReference type="Pfam" id="PF00069">
    <property type="entry name" value="Pkinase"/>
    <property type="match status" value="1"/>
</dbReference>
<dbReference type="GO" id="GO:0004674">
    <property type="term" value="F:protein serine/threonine kinase activity"/>
    <property type="evidence" value="ECO:0007669"/>
    <property type="project" value="UniProtKB-KW"/>
</dbReference>
<dbReference type="InterPro" id="IPR011009">
    <property type="entry name" value="Kinase-like_dom_sf"/>
</dbReference>
<comment type="similarity">
    <text evidence="6">Belongs to the protein kinase superfamily.</text>
</comment>
<feature type="non-terminal residue" evidence="8">
    <location>
        <position position="1"/>
    </location>
</feature>
<keyword evidence="9" id="KW-1185">Reference proteome</keyword>
<dbReference type="InParanoid" id="A0A1Q3BYW9"/>
<protein>
    <submittedName>
        <fullName evidence="8">Pkinase domain-containing protein</fullName>
    </submittedName>
</protein>
<sequence length="459" mass="51244">LHMNWTRGQTIGRGSTATVSMAKASESGQVFAVKSAYLSQSKSLQREQEFISTLRCPQIVTYKGCNISIEDGKLMYNLLFEYAPAGTLVDVIREHGGRLDDAMIRSYTRAVLLGLEYLHANGIVHCDIKGPNILVTSDGVKIADLGCAKRVTEGSSPIAGTPVYMAPEVARGEQQGFPSDVWALGCTVIEMVTGRAPWVGVFDPVSALYMIGFSGNVPEIPSFLSRHAKDFLSKCLKRDPVERWSASELLKHDFVNSSHLDTHTPTGVLDHDLLWDSTKDLDTTWNPVTHQSYSLSPLQRIRQLSEGDESTASKVPNWAWDRNWVTVRSDGIKESSHERDPLCANALTTARTSDKETSFVNEEDRASGISKCNTSCTSCRFKVNSLMSCICKNGLFYRDNKQKTFCFMRFQFLYNLVIRFLFIIRVKAQVLWTNSSTHGVYHVICKLGLIQQQIVIYGN</sequence>